<dbReference type="PROSITE" id="PS50109">
    <property type="entry name" value="HIS_KIN"/>
    <property type="match status" value="1"/>
</dbReference>
<dbReference type="SUPFAM" id="SSF47226">
    <property type="entry name" value="Histidine-containing phosphotransfer domain, HPT domain"/>
    <property type="match status" value="1"/>
</dbReference>
<dbReference type="GO" id="GO:0006935">
    <property type="term" value="P:chemotaxis"/>
    <property type="evidence" value="ECO:0007669"/>
    <property type="project" value="InterPro"/>
</dbReference>
<feature type="domain" description="Histidine kinase" evidence="10">
    <location>
        <begin position="137"/>
        <end position="395"/>
    </location>
</feature>
<name>A0A2W4ZEZ8_9SPHN</name>
<evidence type="ECO:0000259" key="12">
    <source>
        <dbReference type="PROSITE" id="PS50894"/>
    </source>
</evidence>
<dbReference type="GO" id="GO:0005737">
    <property type="term" value="C:cytoplasm"/>
    <property type="evidence" value="ECO:0007669"/>
    <property type="project" value="InterPro"/>
</dbReference>
<dbReference type="InterPro" id="IPR008207">
    <property type="entry name" value="Sig_transdc_His_kin_Hpt_dom"/>
</dbReference>
<dbReference type="InterPro" id="IPR036061">
    <property type="entry name" value="CheW-like_dom_sf"/>
</dbReference>
<comment type="function">
    <text evidence="8">Involved in the transmission of sensory signals from the chemoreceptors to the flagellar motors. CheA is autophosphorylated; it can transfer its phosphate group to either CheB or CheY.</text>
</comment>
<dbReference type="InterPro" id="IPR004105">
    <property type="entry name" value="CheA-like_dim"/>
</dbReference>
<keyword evidence="5" id="KW-0808">Transferase</keyword>
<evidence type="ECO:0000256" key="5">
    <source>
        <dbReference type="ARBA" id="ARBA00022679"/>
    </source>
</evidence>
<dbReference type="SUPFAM" id="SSF55874">
    <property type="entry name" value="ATPase domain of HSP90 chaperone/DNA topoisomerase II/histidine kinase"/>
    <property type="match status" value="1"/>
</dbReference>
<dbReference type="Pfam" id="PF01627">
    <property type="entry name" value="Hpt"/>
    <property type="match status" value="1"/>
</dbReference>
<dbReference type="PROSITE" id="PS50851">
    <property type="entry name" value="CHEW"/>
    <property type="match status" value="1"/>
</dbReference>
<dbReference type="SMART" id="SM01231">
    <property type="entry name" value="H-kinase_dim"/>
    <property type="match status" value="1"/>
</dbReference>
<dbReference type="InterPro" id="IPR036890">
    <property type="entry name" value="HATPase_C_sf"/>
</dbReference>
<keyword evidence="6" id="KW-0418">Kinase</keyword>
<evidence type="ECO:0000256" key="9">
    <source>
        <dbReference type="PROSITE-ProRule" id="PRU00110"/>
    </source>
</evidence>
<dbReference type="PRINTS" id="PR00344">
    <property type="entry name" value="BCTRLSENSOR"/>
</dbReference>
<accession>A0A2W4ZEZ8</accession>
<dbReference type="PROSITE" id="PS50894">
    <property type="entry name" value="HPT"/>
    <property type="match status" value="1"/>
</dbReference>
<dbReference type="SMART" id="SM00260">
    <property type="entry name" value="CheW"/>
    <property type="match status" value="1"/>
</dbReference>
<evidence type="ECO:0000256" key="4">
    <source>
        <dbReference type="ARBA" id="ARBA00022553"/>
    </source>
</evidence>
<dbReference type="InterPro" id="IPR005467">
    <property type="entry name" value="His_kinase_dom"/>
</dbReference>
<dbReference type="GO" id="GO:0000155">
    <property type="term" value="F:phosphorelay sensor kinase activity"/>
    <property type="evidence" value="ECO:0007669"/>
    <property type="project" value="InterPro"/>
</dbReference>
<evidence type="ECO:0000256" key="8">
    <source>
        <dbReference type="ARBA" id="ARBA00035100"/>
    </source>
</evidence>
<dbReference type="FunFam" id="3.30.565.10:FF:000016">
    <property type="entry name" value="Chemotaxis protein CheA, putative"/>
    <property type="match status" value="1"/>
</dbReference>
<dbReference type="EMBL" id="QFNF01000005">
    <property type="protein sequence ID" value="PZO79947.1"/>
    <property type="molecule type" value="Genomic_DNA"/>
</dbReference>
<evidence type="ECO:0000256" key="2">
    <source>
        <dbReference type="ARBA" id="ARBA00012438"/>
    </source>
</evidence>
<dbReference type="InterPro" id="IPR004358">
    <property type="entry name" value="Sig_transdc_His_kin-like_C"/>
</dbReference>
<comment type="catalytic activity">
    <reaction evidence="1">
        <text>ATP + protein L-histidine = ADP + protein N-phospho-L-histidine.</text>
        <dbReference type="EC" id="2.7.13.3"/>
    </reaction>
</comment>
<dbReference type="Pfam" id="PF01584">
    <property type="entry name" value="CheW"/>
    <property type="match status" value="1"/>
</dbReference>
<dbReference type="EC" id="2.7.13.3" evidence="2"/>
<dbReference type="PANTHER" id="PTHR43395">
    <property type="entry name" value="SENSOR HISTIDINE KINASE CHEA"/>
    <property type="match status" value="1"/>
</dbReference>
<evidence type="ECO:0000313" key="13">
    <source>
        <dbReference type="EMBL" id="PZO79947.1"/>
    </source>
</evidence>
<proteinExistence type="predicted"/>
<feature type="domain" description="CheW-like" evidence="11">
    <location>
        <begin position="397"/>
        <end position="532"/>
    </location>
</feature>
<dbReference type="InterPro" id="IPR051315">
    <property type="entry name" value="Bact_Chemotaxis_CheA"/>
</dbReference>
<dbReference type="Proteomes" id="UP000248614">
    <property type="component" value="Unassembled WGS sequence"/>
</dbReference>
<dbReference type="PANTHER" id="PTHR43395:SF1">
    <property type="entry name" value="CHEMOTAXIS PROTEIN CHEA"/>
    <property type="match status" value="1"/>
</dbReference>
<dbReference type="InterPro" id="IPR003594">
    <property type="entry name" value="HATPase_dom"/>
</dbReference>
<dbReference type="Pfam" id="PF02518">
    <property type="entry name" value="HATPase_c"/>
    <property type="match status" value="1"/>
</dbReference>
<dbReference type="InterPro" id="IPR002545">
    <property type="entry name" value="CheW-lke_dom"/>
</dbReference>
<dbReference type="Gene3D" id="2.30.30.40">
    <property type="entry name" value="SH3 Domains"/>
    <property type="match status" value="1"/>
</dbReference>
<dbReference type="Pfam" id="PF02895">
    <property type="entry name" value="H-kinase_dim"/>
    <property type="match status" value="1"/>
</dbReference>
<dbReference type="SUPFAM" id="SSF50341">
    <property type="entry name" value="CheW-like"/>
    <property type="match status" value="1"/>
</dbReference>
<evidence type="ECO:0000256" key="7">
    <source>
        <dbReference type="ARBA" id="ARBA00023012"/>
    </source>
</evidence>
<dbReference type="CDD" id="cd00088">
    <property type="entry name" value="HPT"/>
    <property type="match status" value="1"/>
</dbReference>
<dbReference type="Gene3D" id="3.30.565.10">
    <property type="entry name" value="Histidine kinase-like ATPase, C-terminal domain"/>
    <property type="match status" value="1"/>
</dbReference>
<evidence type="ECO:0000256" key="3">
    <source>
        <dbReference type="ARBA" id="ARBA00021495"/>
    </source>
</evidence>
<dbReference type="InterPro" id="IPR036641">
    <property type="entry name" value="HPT_dom_sf"/>
</dbReference>
<feature type="domain" description="HPt" evidence="12">
    <location>
        <begin position="1"/>
        <end position="101"/>
    </location>
</feature>
<dbReference type="AlphaFoldDB" id="A0A2W4ZEZ8"/>
<dbReference type="SUPFAM" id="SSF47384">
    <property type="entry name" value="Homodimeric domain of signal transducing histidine kinase"/>
    <property type="match status" value="1"/>
</dbReference>
<dbReference type="SMART" id="SM00073">
    <property type="entry name" value="HPT"/>
    <property type="match status" value="1"/>
</dbReference>
<evidence type="ECO:0000256" key="1">
    <source>
        <dbReference type="ARBA" id="ARBA00000085"/>
    </source>
</evidence>
<comment type="caution">
    <text evidence="13">The sequence shown here is derived from an EMBL/GenBank/DDBJ whole genome shotgun (WGS) entry which is preliminary data.</text>
</comment>
<dbReference type="SMART" id="SM00387">
    <property type="entry name" value="HATPase_c"/>
    <property type="match status" value="1"/>
</dbReference>
<feature type="modified residue" description="Phosphohistidine" evidence="9">
    <location>
        <position position="44"/>
    </location>
</feature>
<protein>
    <recommendedName>
        <fullName evidence="3">Chemotaxis protein CheA</fullName>
        <ecNumber evidence="2">2.7.13.3</ecNumber>
    </recommendedName>
</protein>
<keyword evidence="7" id="KW-0902">Two-component regulatory system</keyword>
<evidence type="ECO:0000313" key="14">
    <source>
        <dbReference type="Proteomes" id="UP000248614"/>
    </source>
</evidence>
<evidence type="ECO:0000259" key="11">
    <source>
        <dbReference type="PROSITE" id="PS50851"/>
    </source>
</evidence>
<gene>
    <name evidence="13" type="ORF">DI632_03265</name>
</gene>
<dbReference type="InterPro" id="IPR036097">
    <property type="entry name" value="HisK_dim/P_sf"/>
</dbReference>
<reference evidence="13 14" key="1">
    <citation type="submission" date="2017-08" db="EMBL/GenBank/DDBJ databases">
        <title>Infants hospitalized years apart are colonized by the same room-sourced microbial strains.</title>
        <authorList>
            <person name="Brooks B."/>
            <person name="Olm M.R."/>
            <person name="Firek B.A."/>
            <person name="Baker R."/>
            <person name="Thomas B.C."/>
            <person name="Morowitz M.J."/>
            <person name="Banfield J.F."/>
        </authorList>
    </citation>
    <scope>NUCLEOTIDE SEQUENCE [LARGE SCALE GENOMIC DNA]</scope>
    <source>
        <strain evidence="13">S2_018_000_R3_110</strain>
    </source>
</reference>
<dbReference type="Gene3D" id="1.20.120.160">
    <property type="entry name" value="HPT domain"/>
    <property type="match status" value="1"/>
</dbReference>
<evidence type="ECO:0000256" key="6">
    <source>
        <dbReference type="ARBA" id="ARBA00022777"/>
    </source>
</evidence>
<evidence type="ECO:0000259" key="10">
    <source>
        <dbReference type="PROSITE" id="PS50109"/>
    </source>
</evidence>
<sequence length="783" mass="83449">MDDLLQEFIAETRETLEALSTEVVAWEAAPDDRARLDAIFRFVHTVKGSCGFLDLPRLSRLSHAAEDALCEVRDGKRRPDSALVDAVLAIVDRIGDLVEAIDSGMPLTDEGEDELIGALAPGTGGPPGPAATPVAAAAIAQGRAPLRSVRLNVDLLDRMMSGMSDMVLVRNELFRRLRDLDLDPAVEGALERLSASVADMRDAVTRTRMQKIETLFSPLPRIVRDTAAAVGKAVTLTVDGSDVELDREMIEVMRDPLVHVVRNAIDHGIEPPAQRRAAGKRESGRLHVSARQSGNQIVIEVIDDGRGIDTERLVAKLAANGQRSEAELRRLSERQQCELVFAPGLSSRDVATEISGRGVGMDVVRAAIDQIGGRITLDNKPGRGLRIAVQVPLTLSIVSTIVVRAGEHRFAISRQTIGEIVRERGANIRIDRLGEMRIAQIRDRRLPVVDLCDVLGIPSAAEPGGKMLVVVGVGAGDFAVAVDDVLDTEELVVKPAAPSVMATGLYAGQTLPDTGQPMLMIDCAGVAQAAGLSFTDAMDRELEAEAEAAVDPGIAALLFDDLDGRRRAIPLAVIDRIERIRAGSLRQSAGRIWLAIDGRVLPVAARVPEAAGAVTTVLRLTDGMAEVAYAIDDAVDIVMLPELAASAAEPGPSCGIVLLDGEQVEQVDPLWLFEHHARAAGRGPATAAAGRPTCLLADGDGGWMRTFLRPMLEQAGYHVVERLASDERPALVLAQADDAMAGVSAGSAPVVRLRTSAADTGDGSVYRYDREGVLQAVRQAVGK</sequence>
<keyword evidence="4 9" id="KW-0597">Phosphoprotein</keyword>
<organism evidence="13 14">
    <name type="scientific">Sphingomonas hengshuiensis</name>
    <dbReference type="NCBI Taxonomy" id="1609977"/>
    <lineage>
        <taxon>Bacteria</taxon>
        <taxon>Pseudomonadati</taxon>
        <taxon>Pseudomonadota</taxon>
        <taxon>Alphaproteobacteria</taxon>
        <taxon>Sphingomonadales</taxon>
        <taxon>Sphingomonadaceae</taxon>
        <taxon>Sphingomonas</taxon>
    </lineage>
</organism>